<reference evidence="1 2" key="1">
    <citation type="submission" date="2020-08" db="EMBL/GenBank/DDBJ databases">
        <title>Genomic Encyclopedia of Type Strains, Phase IV (KMG-IV): sequencing the most valuable type-strain genomes for metagenomic binning, comparative biology and taxonomic classification.</title>
        <authorList>
            <person name="Goeker M."/>
        </authorList>
    </citation>
    <scope>NUCLEOTIDE SEQUENCE [LARGE SCALE GENOMIC DNA]</scope>
    <source>
        <strain evidence="1 2">YC6723</strain>
    </source>
</reference>
<sequence>MINVAITDAAPLLASALRRSAIAAGISIDIVQAIERPWASLTFSGTRHCLTLTMESGKHADEWLAAIESAALLMRGHVAGEPALVARRQLADLIEATIEVVTIEDG</sequence>
<accession>A0A840FCN3</accession>
<dbReference type="RefSeq" id="WP_183986834.1">
    <property type="nucleotide sequence ID" value="NZ_JACIEV010000011.1"/>
</dbReference>
<dbReference type="Proteomes" id="UP000529795">
    <property type="component" value="Unassembled WGS sequence"/>
</dbReference>
<gene>
    <name evidence="1" type="ORF">GGQ80_003309</name>
</gene>
<name>A0A840FCN3_9SPHN</name>
<dbReference type="EMBL" id="JACIEV010000011">
    <property type="protein sequence ID" value="MBB4155389.1"/>
    <property type="molecule type" value="Genomic_DNA"/>
</dbReference>
<protein>
    <submittedName>
        <fullName evidence="1">Uncharacterized protein</fullName>
    </submittedName>
</protein>
<proteinExistence type="predicted"/>
<evidence type="ECO:0000313" key="1">
    <source>
        <dbReference type="EMBL" id="MBB4155389.1"/>
    </source>
</evidence>
<evidence type="ECO:0000313" key="2">
    <source>
        <dbReference type="Proteomes" id="UP000529795"/>
    </source>
</evidence>
<keyword evidence="2" id="KW-1185">Reference proteome</keyword>
<dbReference type="AlphaFoldDB" id="A0A840FCN3"/>
<comment type="caution">
    <text evidence="1">The sequence shown here is derived from an EMBL/GenBank/DDBJ whole genome shotgun (WGS) entry which is preliminary data.</text>
</comment>
<organism evidence="1 2">
    <name type="scientific">Sphingomonas jinjuensis</name>
    <dbReference type="NCBI Taxonomy" id="535907"/>
    <lineage>
        <taxon>Bacteria</taxon>
        <taxon>Pseudomonadati</taxon>
        <taxon>Pseudomonadota</taxon>
        <taxon>Alphaproteobacteria</taxon>
        <taxon>Sphingomonadales</taxon>
        <taxon>Sphingomonadaceae</taxon>
        <taxon>Sphingomonas</taxon>
    </lineage>
</organism>